<name>A0AAJ6B902_9SPHI</name>
<dbReference type="InterPro" id="IPR002104">
    <property type="entry name" value="Integrase_catalytic"/>
</dbReference>
<evidence type="ECO:0000313" key="3">
    <source>
        <dbReference type="EMBL" id="WEK21409.1"/>
    </source>
</evidence>
<dbReference type="Pfam" id="PF00589">
    <property type="entry name" value="Phage_integrase"/>
    <property type="match status" value="1"/>
</dbReference>
<dbReference type="Proteomes" id="UP001214530">
    <property type="component" value="Chromosome"/>
</dbReference>
<dbReference type="AlphaFoldDB" id="A0AAJ6B902"/>
<dbReference type="PROSITE" id="PS51898">
    <property type="entry name" value="TYR_RECOMBINASE"/>
    <property type="match status" value="1"/>
</dbReference>
<evidence type="ECO:0000256" key="1">
    <source>
        <dbReference type="ARBA" id="ARBA00023172"/>
    </source>
</evidence>
<sequence length="81" mass="9156">MRSVYITANNCFYETNVQKVSLTEGSVHTLRHSYVTHLIQSGIAIRIVQELLGHENIKTTTISTPITDIDKKRTPSPLDFL</sequence>
<evidence type="ECO:0000259" key="2">
    <source>
        <dbReference type="PROSITE" id="PS51898"/>
    </source>
</evidence>
<dbReference type="GO" id="GO:0015074">
    <property type="term" value="P:DNA integration"/>
    <property type="evidence" value="ECO:0007669"/>
    <property type="project" value="InterPro"/>
</dbReference>
<keyword evidence="1" id="KW-0233">DNA recombination</keyword>
<dbReference type="InterPro" id="IPR011010">
    <property type="entry name" value="DNA_brk_join_enz"/>
</dbReference>
<dbReference type="GO" id="GO:0006310">
    <property type="term" value="P:DNA recombination"/>
    <property type="evidence" value="ECO:0007669"/>
    <property type="project" value="UniProtKB-KW"/>
</dbReference>
<dbReference type="EMBL" id="CP119313">
    <property type="protein sequence ID" value="WEK21409.1"/>
    <property type="molecule type" value="Genomic_DNA"/>
</dbReference>
<reference evidence="3" key="1">
    <citation type="submission" date="2023-03" db="EMBL/GenBank/DDBJ databases">
        <title>Andean soil-derived lignocellulolytic bacterial consortium as a source of novel taxa and putative plastic-active enzymes.</title>
        <authorList>
            <person name="Diaz-Garcia L."/>
            <person name="Chuvochina M."/>
            <person name="Feuerriegel G."/>
            <person name="Bunk B."/>
            <person name="Sproer C."/>
            <person name="Streit W.R."/>
            <person name="Rodriguez L.M."/>
            <person name="Overmann J."/>
            <person name="Jimenez D.J."/>
        </authorList>
    </citation>
    <scope>NUCLEOTIDE SEQUENCE</scope>
    <source>
        <strain evidence="3">MAG 3858</strain>
    </source>
</reference>
<dbReference type="Gene3D" id="1.10.443.10">
    <property type="entry name" value="Intergrase catalytic core"/>
    <property type="match status" value="1"/>
</dbReference>
<protein>
    <submittedName>
        <fullName evidence="3">Tyrosine-type recombinase/integrase</fullName>
    </submittedName>
</protein>
<dbReference type="SUPFAM" id="SSF56349">
    <property type="entry name" value="DNA breaking-rejoining enzymes"/>
    <property type="match status" value="1"/>
</dbReference>
<feature type="domain" description="Tyr recombinase" evidence="2">
    <location>
        <begin position="1"/>
        <end position="79"/>
    </location>
</feature>
<gene>
    <name evidence="3" type="ORF">P0Y49_09690</name>
</gene>
<organism evidence="3 4">
    <name type="scientific">Candidatus Pedobacter colombiensis</name>
    <dbReference type="NCBI Taxonomy" id="3121371"/>
    <lineage>
        <taxon>Bacteria</taxon>
        <taxon>Pseudomonadati</taxon>
        <taxon>Bacteroidota</taxon>
        <taxon>Sphingobacteriia</taxon>
        <taxon>Sphingobacteriales</taxon>
        <taxon>Sphingobacteriaceae</taxon>
        <taxon>Pedobacter</taxon>
    </lineage>
</organism>
<proteinExistence type="predicted"/>
<accession>A0AAJ6B902</accession>
<evidence type="ECO:0000313" key="4">
    <source>
        <dbReference type="Proteomes" id="UP001214530"/>
    </source>
</evidence>
<dbReference type="InterPro" id="IPR013762">
    <property type="entry name" value="Integrase-like_cat_sf"/>
</dbReference>
<dbReference type="GO" id="GO:0003677">
    <property type="term" value="F:DNA binding"/>
    <property type="evidence" value="ECO:0007669"/>
    <property type="project" value="InterPro"/>
</dbReference>